<keyword evidence="3" id="KW-0813">Transport</keyword>
<feature type="transmembrane region" description="Helical" evidence="12">
    <location>
        <begin position="78"/>
        <end position="99"/>
    </location>
</feature>
<dbReference type="CDD" id="cd10326">
    <property type="entry name" value="SLC5sbd_NIS-like"/>
    <property type="match status" value="1"/>
</dbReference>
<dbReference type="RefSeq" id="WP_222580948.1">
    <property type="nucleotide sequence ID" value="NZ_JAHVHU010000014.1"/>
</dbReference>
<dbReference type="InterPro" id="IPR051163">
    <property type="entry name" value="Sodium:Solute_Symporter_SSF"/>
</dbReference>
<feature type="transmembrane region" description="Helical" evidence="12">
    <location>
        <begin position="386"/>
        <end position="404"/>
    </location>
</feature>
<feature type="transmembrane region" description="Helical" evidence="12">
    <location>
        <begin position="470"/>
        <end position="489"/>
    </location>
</feature>
<keyword evidence="10" id="KW-0739">Sodium transport</keyword>
<feature type="transmembrane region" description="Helical" evidence="12">
    <location>
        <begin position="6"/>
        <end position="22"/>
    </location>
</feature>
<keyword evidence="7" id="KW-0915">Sodium</keyword>
<evidence type="ECO:0000256" key="9">
    <source>
        <dbReference type="ARBA" id="ARBA00023136"/>
    </source>
</evidence>
<accession>A0A953HWA4</accession>
<feature type="transmembrane region" description="Helical" evidence="12">
    <location>
        <begin position="441"/>
        <end position="458"/>
    </location>
</feature>
<feature type="transmembrane region" description="Helical" evidence="12">
    <location>
        <begin position="274"/>
        <end position="299"/>
    </location>
</feature>
<evidence type="ECO:0000256" key="12">
    <source>
        <dbReference type="SAM" id="Phobius"/>
    </source>
</evidence>
<dbReference type="PROSITE" id="PS50283">
    <property type="entry name" value="NA_SOLUT_SYMP_3"/>
    <property type="match status" value="1"/>
</dbReference>
<evidence type="ECO:0000256" key="10">
    <source>
        <dbReference type="ARBA" id="ARBA00023201"/>
    </source>
</evidence>
<dbReference type="Pfam" id="PF00474">
    <property type="entry name" value="SSF"/>
    <property type="match status" value="1"/>
</dbReference>
<feature type="transmembrane region" description="Helical" evidence="12">
    <location>
        <begin position="120"/>
        <end position="147"/>
    </location>
</feature>
<evidence type="ECO:0000256" key="3">
    <source>
        <dbReference type="ARBA" id="ARBA00022448"/>
    </source>
</evidence>
<keyword evidence="5 12" id="KW-0812">Transmembrane</keyword>
<name>A0A953HWA4_9BACT</name>
<dbReference type="GO" id="GO:0015293">
    <property type="term" value="F:symporter activity"/>
    <property type="evidence" value="ECO:0007669"/>
    <property type="project" value="TreeGrafter"/>
</dbReference>
<organism evidence="13 14">
    <name type="scientific">Membranihabitans marinus</name>
    <dbReference type="NCBI Taxonomy" id="1227546"/>
    <lineage>
        <taxon>Bacteria</taxon>
        <taxon>Pseudomonadati</taxon>
        <taxon>Bacteroidota</taxon>
        <taxon>Saprospiria</taxon>
        <taxon>Saprospirales</taxon>
        <taxon>Saprospiraceae</taxon>
        <taxon>Membranihabitans</taxon>
    </lineage>
</organism>
<comment type="similarity">
    <text evidence="2 11">Belongs to the sodium:solute symporter (SSF) (TC 2.A.21) family.</text>
</comment>
<dbReference type="Gene3D" id="1.20.1730.10">
    <property type="entry name" value="Sodium/glucose cotransporter"/>
    <property type="match status" value="1"/>
</dbReference>
<comment type="subcellular location">
    <subcellularLocation>
        <location evidence="1">Cell membrane</location>
        <topology evidence="1">Multi-pass membrane protein</topology>
    </subcellularLocation>
</comment>
<dbReference type="PANTHER" id="PTHR42985:SF47">
    <property type="entry name" value="INTEGRAL MEMBRANE TRANSPORT PROTEIN"/>
    <property type="match status" value="1"/>
</dbReference>
<evidence type="ECO:0000256" key="6">
    <source>
        <dbReference type="ARBA" id="ARBA00022989"/>
    </source>
</evidence>
<evidence type="ECO:0000256" key="7">
    <source>
        <dbReference type="ARBA" id="ARBA00023053"/>
    </source>
</evidence>
<comment type="caution">
    <text evidence="13">The sequence shown here is derived from an EMBL/GenBank/DDBJ whole genome shotgun (WGS) entry which is preliminary data.</text>
</comment>
<evidence type="ECO:0000256" key="1">
    <source>
        <dbReference type="ARBA" id="ARBA00004651"/>
    </source>
</evidence>
<dbReference type="GO" id="GO:0005886">
    <property type="term" value="C:plasma membrane"/>
    <property type="evidence" value="ECO:0007669"/>
    <property type="project" value="UniProtKB-SubCell"/>
</dbReference>
<dbReference type="EMBL" id="JAHVHU010000014">
    <property type="protein sequence ID" value="MBY5959410.1"/>
    <property type="molecule type" value="Genomic_DNA"/>
</dbReference>
<evidence type="ECO:0000256" key="5">
    <source>
        <dbReference type="ARBA" id="ARBA00022692"/>
    </source>
</evidence>
<proteinExistence type="inferred from homology"/>
<dbReference type="AlphaFoldDB" id="A0A953HWA4"/>
<evidence type="ECO:0000256" key="11">
    <source>
        <dbReference type="RuleBase" id="RU362091"/>
    </source>
</evidence>
<evidence type="ECO:0000256" key="4">
    <source>
        <dbReference type="ARBA" id="ARBA00022475"/>
    </source>
</evidence>
<dbReference type="Proteomes" id="UP000753961">
    <property type="component" value="Unassembled WGS sequence"/>
</dbReference>
<evidence type="ECO:0000256" key="2">
    <source>
        <dbReference type="ARBA" id="ARBA00006434"/>
    </source>
</evidence>
<reference evidence="13" key="1">
    <citation type="submission" date="2021-06" db="EMBL/GenBank/DDBJ databases">
        <title>44 bacteria genomes isolated from Dapeng, Shenzhen.</title>
        <authorList>
            <person name="Zheng W."/>
            <person name="Yu S."/>
            <person name="Huang Y."/>
        </authorList>
    </citation>
    <scope>NUCLEOTIDE SEQUENCE</scope>
    <source>
        <strain evidence="13">DP5N28-2</strain>
    </source>
</reference>
<protein>
    <submittedName>
        <fullName evidence="13">Sodium:solute symporter</fullName>
    </submittedName>
</protein>
<feature type="transmembrane region" description="Helical" evidence="12">
    <location>
        <begin position="416"/>
        <end position="434"/>
    </location>
</feature>
<dbReference type="InterPro" id="IPR001734">
    <property type="entry name" value="Na/solute_symporter"/>
</dbReference>
<dbReference type="GO" id="GO:0006814">
    <property type="term" value="P:sodium ion transport"/>
    <property type="evidence" value="ECO:0007669"/>
    <property type="project" value="UniProtKB-KW"/>
</dbReference>
<evidence type="ECO:0000256" key="8">
    <source>
        <dbReference type="ARBA" id="ARBA00023065"/>
    </source>
</evidence>
<dbReference type="PANTHER" id="PTHR42985">
    <property type="entry name" value="SODIUM-COUPLED MONOCARBOXYLATE TRANSPORTER"/>
    <property type="match status" value="1"/>
</dbReference>
<feature type="transmembrane region" description="Helical" evidence="12">
    <location>
        <begin position="43"/>
        <end position="66"/>
    </location>
</feature>
<keyword evidence="6 12" id="KW-1133">Transmembrane helix</keyword>
<feature type="transmembrane region" description="Helical" evidence="12">
    <location>
        <begin position="330"/>
        <end position="348"/>
    </location>
</feature>
<gene>
    <name evidence="13" type="ORF">KUV50_14765</name>
</gene>
<evidence type="ECO:0000313" key="14">
    <source>
        <dbReference type="Proteomes" id="UP000753961"/>
    </source>
</evidence>
<dbReference type="InterPro" id="IPR038377">
    <property type="entry name" value="Na/Glc_symporter_sf"/>
</dbReference>
<keyword evidence="14" id="KW-1185">Reference proteome</keyword>
<feature type="transmembrane region" description="Helical" evidence="12">
    <location>
        <begin position="236"/>
        <end position="253"/>
    </location>
</feature>
<evidence type="ECO:0000313" key="13">
    <source>
        <dbReference type="EMBL" id="MBY5959410.1"/>
    </source>
</evidence>
<keyword evidence="4" id="KW-1003">Cell membrane</keyword>
<keyword evidence="8" id="KW-0406">Ion transport</keyword>
<feature type="transmembrane region" description="Helical" evidence="12">
    <location>
        <begin position="153"/>
        <end position="171"/>
    </location>
</feature>
<sequence length="506" mass="56397">MISPTVVLIVIAVYFGVLIYIARTTSKGSSNDDFFIGSRESPWYIVAFGMIGSTLSGVTFISVPGWVGDSQFSYLQMAMGYIFGYIVIAYVLMPTYYRLKLTSIYSYLDQRFGLFSYKTGAGYFLLSRTIGASFRLFLVAIVLQQFLMDPVGIPFWVTVALTILLIWIYTSKGGIKTIIWTDTIQTGSILIVLIATIISITNYFDWSIAEMASEVSKSELSQVFFFEGGWSDPNNFWKQFLSGMFITIVMTGLDQDMMQKNLSISNLRDAQKNVNTFNIVLFFVVFLFLILGALLYLYAQSKGIGTPSRIVGGQAVPSTDLLFPVLAMEHLGPVIGVLFLVGLIAAAYSSADSALTSLTTSFCIDVLDFEKVNRSEKEKVKTRRKVHIGFSILLFLTIQIFWWINDEAVISSLFKVAGYTYGPLLGLYTFGFYTKRIVRDRFVPVICILAPILSYILSANSEALLNGYQFGFEILLVNGAITLIGLWLISQPAKKEETGLPVRLSS</sequence>
<keyword evidence="9 12" id="KW-0472">Membrane</keyword>
<feature type="transmembrane region" description="Helical" evidence="12">
    <location>
        <begin position="183"/>
        <end position="204"/>
    </location>
</feature>